<evidence type="ECO:0000313" key="3">
    <source>
        <dbReference type="Proteomes" id="UP000327013"/>
    </source>
</evidence>
<reference evidence="2 3" key="1">
    <citation type="submission" date="2019-06" db="EMBL/GenBank/DDBJ databases">
        <title>A chromosomal-level reference genome of Carpinus fangiana (Coryloideae, Betulaceae).</title>
        <authorList>
            <person name="Yang X."/>
            <person name="Wang Z."/>
            <person name="Zhang L."/>
            <person name="Hao G."/>
            <person name="Liu J."/>
            <person name="Yang Y."/>
        </authorList>
    </citation>
    <scope>NUCLEOTIDE SEQUENCE [LARGE SCALE GENOMIC DNA]</scope>
    <source>
        <strain evidence="2">Cfa_2016G</strain>
        <tissue evidence="2">Leaf</tissue>
    </source>
</reference>
<evidence type="ECO:0008006" key="4">
    <source>
        <dbReference type="Google" id="ProtNLM"/>
    </source>
</evidence>
<sequence length="69" mass="7405">MSPTVAGDLVLINAVLGSHLAVGVPHWERERGENLKGRSGCNERQCHKNPSVTHLMDTYMGSSESGSEA</sequence>
<feature type="chain" id="PRO_5024457743" description="Secreted protein" evidence="1">
    <location>
        <begin position="18"/>
        <end position="69"/>
    </location>
</feature>
<evidence type="ECO:0000256" key="1">
    <source>
        <dbReference type="SAM" id="SignalP"/>
    </source>
</evidence>
<dbReference type="Proteomes" id="UP000327013">
    <property type="component" value="Chromosome 8"/>
</dbReference>
<evidence type="ECO:0000313" key="2">
    <source>
        <dbReference type="EMBL" id="KAE8125920.1"/>
    </source>
</evidence>
<protein>
    <recommendedName>
        <fullName evidence="4">Secreted protein</fullName>
    </recommendedName>
</protein>
<keyword evidence="3" id="KW-1185">Reference proteome</keyword>
<dbReference type="AlphaFoldDB" id="A0A5N6RX60"/>
<accession>A0A5N6RX60</accession>
<keyword evidence="1" id="KW-0732">Signal</keyword>
<name>A0A5N6RX60_9ROSI</name>
<dbReference type="EMBL" id="CM017328">
    <property type="protein sequence ID" value="KAE8125920.1"/>
    <property type="molecule type" value="Genomic_DNA"/>
</dbReference>
<proteinExistence type="predicted"/>
<organism evidence="2 3">
    <name type="scientific">Carpinus fangiana</name>
    <dbReference type="NCBI Taxonomy" id="176857"/>
    <lineage>
        <taxon>Eukaryota</taxon>
        <taxon>Viridiplantae</taxon>
        <taxon>Streptophyta</taxon>
        <taxon>Embryophyta</taxon>
        <taxon>Tracheophyta</taxon>
        <taxon>Spermatophyta</taxon>
        <taxon>Magnoliopsida</taxon>
        <taxon>eudicotyledons</taxon>
        <taxon>Gunneridae</taxon>
        <taxon>Pentapetalae</taxon>
        <taxon>rosids</taxon>
        <taxon>fabids</taxon>
        <taxon>Fagales</taxon>
        <taxon>Betulaceae</taxon>
        <taxon>Carpinus</taxon>
    </lineage>
</organism>
<feature type="signal peptide" evidence="1">
    <location>
        <begin position="1"/>
        <end position="17"/>
    </location>
</feature>
<gene>
    <name evidence="2" type="ORF">FH972_020681</name>
</gene>